<keyword evidence="2" id="KW-1185">Reference proteome</keyword>
<name>A3IS98_9CHRO</name>
<organism evidence="1 2">
    <name type="scientific">Crocosphaera chwakensis CCY0110</name>
    <dbReference type="NCBI Taxonomy" id="391612"/>
    <lineage>
        <taxon>Bacteria</taxon>
        <taxon>Bacillati</taxon>
        <taxon>Cyanobacteriota</taxon>
        <taxon>Cyanophyceae</taxon>
        <taxon>Oscillatoriophycideae</taxon>
        <taxon>Chroococcales</taxon>
        <taxon>Aphanothecaceae</taxon>
        <taxon>Crocosphaera</taxon>
        <taxon>Crocosphaera chwakensis</taxon>
    </lineage>
</organism>
<sequence>MPYTYNSSFELLQNLLDRSDSVTEFTQFVQVSTEFMTIMSQEEKRKQDEDRRGYLMQEIFQNADKLGCPNELPPLKSKTVPQLEELNQRLLKELSNSNLRLVS</sequence>
<dbReference type="RefSeq" id="WP_008276254.1">
    <property type="nucleotide sequence ID" value="NZ_AAXW01000022.1"/>
</dbReference>
<dbReference type="EMBL" id="AAXW01000022">
    <property type="protein sequence ID" value="EAZ90614.1"/>
    <property type="molecule type" value="Genomic_DNA"/>
</dbReference>
<accession>A3IS98</accession>
<evidence type="ECO:0000313" key="2">
    <source>
        <dbReference type="Proteomes" id="UP000003781"/>
    </source>
</evidence>
<dbReference type="OrthoDB" id="9898080at2"/>
<dbReference type="AlphaFoldDB" id="A3IS98"/>
<reference evidence="1 2" key="1">
    <citation type="submission" date="2007-03" db="EMBL/GenBank/DDBJ databases">
        <authorList>
            <person name="Stal L."/>
            <person name="Ferriera S."/>
            <person name="Johnson J."/>
            <person name="Kravitz S."/>
            <person name="Beeson K."/>
            <person name="Sutton G."/>
            <person name="Rogers Y.-H."/>
            <person name="Friedman R."/>
            <person name="Frazier M."/>
            <person name="Venter J.C."/>
        </authorList>
    </citation>
    <scope>NUCLEOTIDE SEQUENCE [LARGE SCALE GENOMIC DNA]</scope>
    <source>
        <strain evidence="1 2">CCY0110</strain>
    </source>
</reference>
<evidence type="ECO:0000313" key="1">
    <source>
        <dbReference type="EMBL" id="EAZ90614.1"/>
    </source>
</evidence>
<protein>
    <submittedName>
        <fullName evidence="1">Uncharacterized protein</fullName>
    </submittedName>
</protein>
<proteinExistence type="predicted"/>
<comment type="caution">
    <text evidence="1">The sequence shown here is derived from an EMBL/GenBank/DDBJ whole genome shotgun (WGS) entry which is preliminary data.</text>
</comment>
<gene>
    <name evidence="1" type="ORF">CY0110_08066</name>
</gene>
<dbReference type="Proteomes" id="UP000003781">
    <property type="component" value="Unassembled WGS sequence"/>
</dbReference>